<sequence length="393" mass="43797">MRNPSYCGFELNLRSVRTINMLRIQLVRTVLVCVAVASAAPGYAMTHVDATQAQAMLKLLRQCSVGSASAQTIDRVIAMPGTQLIIGQQNISRRIIKAQYRDVLIAACKGAIARIEPSEAGARAEKGVQGLTEDVAPSLIWARQHVDLLQKRLEEAEANQRFDGVIPLAQKNLPEPVELSPKLYFVMGGRAGAAASEQGIYIDLLDDLWRSKDHSDPMTQQEMVEFFAHETHHVGYGRILDKKREQLHLQAGQVQAWNFLVDVLMEGSATLLINAHGSWEELEGQRHIQADLARLPKLLPESQQILQQLLDGKLSEQEYQAALSDFFNEGYHATGAKLLYVIEEVRGKAGVLAVMDDPRSLLTVYNQCAETRQESFRFTPELAKKLETMGKDR</sequence>
<dbReference type="AlphaFoldDB" id="A0A917H822"/>
<dbReference type="InterPro" id="IPR043754">
    <property type="entry name" value="DUF5700"/>
</dbReference>
<dbReference type="Pfam" id="PF18958">
    <property type="entry name" value="DUF5700"/>
    <property type="match status" value="1"/>
</dbReference>
<dbReference type="EMBL" id="BMGT01000001">
    <property type="protein sequence ID" value="GGG70114.1"/>
    <property type="molecule type" value="Genomic_DNA"/>
</dbReference>
<keyword evidence="2" id="KW-1185">Reference proteome</keyword>
<proteinExistence type="predicted"/>
<accession>A0A917H822</accession>
<evidence type="ECO:0000313" key="1">
    <source>
        <dbReference type="EMBL" id="GGG70114.1"/>
    </source>
</evidence>
<dbReference type="Proteomes" id="UP000647241">
    <property type="component" value="Unassembled WGS sequence"/>
</dbReference>
<reference evidence="1" key="2">
    <citation type="submission" date="2020-09" db="EMBL/GenBank/DDBJ databases">
        <authorList>
            <person name="Sun Q."/>
            <person name="Zhou Y."/>
        </authorList>
    </citation>
    <scope>NUCLEOTIDE SEQUENCE</scope>
    <source>
        <strain evidence="1">CGMCC 1.12997</strain>
    </source>
</reference>
<protein>
    <submittedName>
        <fullName evidence="1">Uncharacterized protein</fullName>
    </submittedName>
</protein>
<comment type="caution">
    <text evidence="1">The sequence shown here is derived from an EMBL/GenBank/DDBJ whole genome shotgun (WGS) entry which is preliminary data.</text>
</comment>
<reference evidence="1" key="1">
    <citation type="journal article" date="2014" name="Int. J. Syst. Evol. Microbiol.">
        <title>Complete genome sequence of Corynebacterium casei LMG S-19264T (=DSM 44701T), isolated from a smear-ripened cheese.</title>
        <authorList>
            <consortium name="US DOE Joint Genome Institute (JGI-PGF)"/>
            <person name="Walter F."/>
            <person name="Albersmeier A."/>
            <person name="Kalinowski J."/>
            <person name="Ruckert C."/>
        </authorList>
    </citation>
    <scope>NUCLEOTIDE SEQUENCE</scope>
    <source>
        <strain evidence="1">CGMCC 1.12997</strain>
    </source>
</reference>
<organism evidence="1 2">
    <name type="scientific">Edaphobacter dinghuensis</name>
    <dbReference type="NCBI Taxonomy" id="1560005"/>
    <lineage>
        <taxon>Bacteria</taxon>
        <taxon>Pseudomonadati</taxon>
        <taxon>Acidobacteriota</taxon>
        <taxon>Terriglobia</taxon>
        <taxon>Terriglobales</taxon>
        <taxon>Acidobacteriaceae</taxon>
        <taxon>Edaphobacter</taxon>
    </lineage>
</organism>
<evidence type="ECO:0000313" key="2">
    <source>
        <dbReference type="Proteomes" id="UP000647241"/>
    </source>
</evidence>
<gene>
    <name evidence="1" type="ORF">GCM10011585_10290</name>
</gene>
<name>A0A917H822_9BACT</name>